<keyword evidence="7 9" id="KW-1133">Transmembrane helix</keyword>
<keyword evidence="4" id="KW-0288">FMN</keyword>
<keyword evidence="11" id="KW-1185">Reference proteome</keyword>
<evidence type="ECO:0000256" key="9">
    <source>
        <dbReference type="SAM" id="Phobius"/>
    </source>
</evidence>
<evidence type="ECO:0000313" key="10">
    <source>
        <dbReference type="EMBL" id="KHD10674.1"/>
    </source>
</evidence>
<evidence type="ECO:0000256" key="2">
    <source>
        <dbReference type="ARBA" id="ARBA00022553"/>
    </source>
</evidence>
<reference evidence="10 11" key="1">
    <citation type="journal article" date="2016" name="Front. Microbiol.">
        <title>Single-Cell (Meta-)Genomics of a Dimorphic Candidatus Thiomargarita nelsonii Reveals Genomic Plasticity.</title>
        <authorList>
            <person name="Flood B.E."/>
            <person name="Fliss P."/>
            <person name="Jones D.S."/>
            <person name="Dick G.J."/>
            <person name="Jain S."/>
            <person name="Kaster A.K."/>
            <person name="Winkel M."/>
            <person name="Mussmann M."/>
            <person name="Bailey J."/>
        </authorList>
    </citation>
    <scope>NUCLEOTIDE SEQUENCE [LARGE SCALE GENOMIC DNA]</scope>
    <source>
        <strain evidence="10">Hydrate Ridge</strain>
    </source>
</reference>
<evidence type="ECO:0008006" key="12">
    <source>
        <dbReference type="Google" id="ProtNLM"/>
    </source>
</evidence>
<keyword evidence="8 9" id="KW-0472">Membrane</keyword>
<feature type="transmembrane region" description="Helical" evidence="9">
    <location>
        <begin position="16"/>
        <end position="34"/>
    </location>
</feature>
<dbReference type="EMBL" id="JSZA02000020">
    <property type="protein sequence ID" value="KHD10674.1"/>
    <property type="molecule type" value="Genomic_DNA"/>
</dbReference>
<keyword evidence="3" id="KW-0285">Flavoprotein</keyword>
<dbReference type="Proteomes" id="UP000030428">
    <property type="component" value="Unassembled WGS sequence"/>
</dbReference>
<gene>
    <name evidence="10" type="ORF">PN36_06900</name>
</gene>
<dbReference type="InterPro" id="IPR004338">
    <property type="entry name" value="NqrB/RnfD"/>
</dbReference>
<feature type="transmembrane region" description="Helical" evidence="9">
    <location>
        <begin position="217"/>
        <end position="236"/>
    </location>
</feature>
<proteinExistence type="predicted"/>
<evidence type="ECO:0000256" key="8">
    <source>
        <dbReference type="ARBA" id="ARBA00023136"/>
    </source>
</evidence>
<evidence type="ECO:0000313" key="11">
    <source>
        <dbReference type="Proteomes" id="UP000030428"/>
    </source>
</evidence>
<evidence type="ECO:0000256" key="7">
    <source>
        <dbReference type="ARBA" id="ARBA00022989"/>
    </source>
</evidence>
<evidence type="ECO:0000256" key="4">
    <source>
        <dbReference type="ARBA" id="ARBA00022643"/>
    </source>
</evidence>
<keyword evidence="5 9" id="KW-0812">Transmembrane</keyword>
<dbReference type="PANTHER" id="PTHR30578:SF0">
    <property type="entry name" value="ION-TRANSLOCATING OXIDOREDUCTASE COMPLEX SUBUNIT D"/>
    <property type="match status" value="1"/>
</dbReference>
<evidence type="ECO:0000256" key="6">
    <source>
        <dbReference type="ARBA" id="ARBA00022967"/>
    </source>
</evidence>
<comment type="caution">
    <text evidence="10">The sequence shown here is derived from an EMBL/GenBank/DDBJ whole genome shotgun (WGS) entry which is preliminary data.</text>
</comment>
<feature type="transmembrane region" description="Helical" evidence="9">
    <location>
        <begin position="111"/>
        <end position="130"/>
    </location>
</feature>
<dbReference type="AlphaFoldDB" id="A0A0A6P7I4"/>
<protein>
    <recommendedName>
        <fullName evidence="12">Na+-transporting NADH:ubiquinone oxidoreductase, subunit NqrB</fullName>
    </recommendedName>
</protein>
<name>A0A0A6P7I4_9GAMM</name>
<dbReference type="PANTHER" id="PTHR30578">
    <property type="entry name" value="ELECTRON TRANSPORT COMPLEX PROTEIN RNFD"/>
    <property type="match status" value="1"/>
</dbReference>
<organism evidence="10 11">
    <name type="scientific">Candidatus Thiomargarita nelsonii</name>
    <dbReference type="NCBI Taxonomy" id="1003181"/>
    <lineage>
        <taxon>Bacteria</taxon>
        <taxon>Pseudomonadati</taxon>
        <taxon>Pseudomonadota</taxon>
        <taxon>Gammaproteobacteria</taxon>
        <taxon>Thiotrichales</taxon>
        <taxon>Thiotrichaceae</taxon>
        <taxon>Thiomargarita</taxon>
    </lineage>
</organism>
<evidence type="ECO:0000256" key="1">
    <source>
        <dbReference type="ARBA" id="ARBA00022448"/>
    </source>
</evidence>
<feature type="transmembrane region" description="Helical" evidence="9">
    <location>
        <begin position="136"/>
        <end position="155"/>
    </location>
</feature>
<keyword evidence="6" id="KW-1278">Translocase</keyword>
<sequence>MQVKSLFSQIWQSDPRHYQILIQSCLLVYGLFWLDFEIELLGVLTIISTALLTQFFCLRFFKVPRFDFRSPLASALSLCLLLRTNILLLMSLTAAITILSKFIFRWKNKHIFNPSCFGLVAMMLLTGQVWVSPGQWGSVAYFCFLLACLGGLVINRAARSDVTLAFMFFYTAILFGRALWLGDPLTIPLHQLENGALLLFTFFMISDPKTTPDSRAGRILFAFMIACGAGFVYFWLYRTNGVFWSLAFFALFVPLIDWLLPSERYQWSKINLGVLNNGVNEK</sequence>
<evidence type="ECO:0000256" key="5">
    <source>
        <dbReference type="ARBA" id="ARBA00022692"/>
    </source>
</evidence>
<accession>A0A0A6P7I4</accession>
<dbReference type="Pfam" id="PF03116">
    <property type="entry name" value="NQR2_RnfD_RnfE"/>
    <property type="match status" value="1"/>
</dbReference>
<keyword evidence="2" id="KW-0597">Phosphoprotein</keyword>
<keyword evidence="1" id="KW-0813">Transport</keyword>
<feature type="transmembrane region" description="Helical" evidence="9">
    <location>
        <begin position="73"/>
        <end position="99"/>
    </location>
</feature>
<feature type="transmembrane region" description="Helical" evidence="9">
    <location>
        <begin position="242"/>
        <end position="260"/>
    </location>
</feature>
<feature type="transmembrane region" description="Helical" evidence="9">
    <location>
        <begin position="162"/>
        <end position="181"/>
    </location>
</feature>
<dbReference type="GO" id="GO:0055085">
    <property type="term" value="P:transmembrane transport"/>
    <property type="evidence" value="ECO:0007669"/>
    <property type="project" value="InterPro"/>
</dbReference>
<dbReference type="GO" id="GO:0005886">
    <property type="term" value="C:plasma membrane"/>
    <property type="evidence" value="ECO:0007669"/>
    <property type="project" value="TreeGrafter"/>
</dbReference>
<feature type="transmembrane region" description="Helical" evidence="9">
    <location>
        <begin position="41"/>
        <end position="61"/>
    </location>
</feature>
<evidence type="ECO:0000256" key="3">
    <source>
        <dbReference type="ARBA" id="ARBA00022630"/>
    </source>
</evidence>